<dbReference type="AlphaFoldDB" id="A0A1H3T3U4"/>
<proteinExistence type="predicted"/>
<protein>
    <submittedName>
        <fullName evidence="1">Uncharacterized protein</fullName>
    </submittedName>
</protein>
<gene>
    <name evidence="1" type="ORF">SAMN05444004_114110</name>
</gene>
<dbReference type="Proteomes" id="UP000198914">
    <property type="component" value="Unassembled WGS sequence"/>
</dbReference>
<dbReference type="STRING" id="1244108.SAMN05444004_114110"/>
<reference evidence="2" key="1">
    <citation type="submission" date="2016-10" db="EMBL/GenBank/DDBJ databases">
        <authorList>
            <person name="Varghese N."/>
            <person name="Submissions S."/>
        </authorList>
    </citation>
    <scope>NUCLEOTIDE SEQUENCE [LARGE SCALE GENOMIC DNA]</scope>
    <source>
        <strain evidence="2">DSM 100420</strain>
    </source>
</reference>
<organism evidence="1 2">
    <name type="scientific">Jannaschia faecimaris</name>
    <dbReference type="NCBI Taxonomy" id="1244108"/>
    <lineage>
        <taxon>Bacteria</taxon>
        <taxon>Pseudomonadati</taxon>
        <taxon>Pseudomonadota</taxon>
        <taxon>Alphaproteobacteria</taxon>
        <taxon>Rhodobacterales</taxon>
        <taxon>Roseobacteraceae</taxon>
        <taxon>Jannaschia</taxon>
    </lineage>
</organism>
<accession>A0A1H3T3U4</accession>
<evidence type="ECO:0000313" key="1">
    <source>
        <dbReference type="EMBL" id="SDZ44029.1"/>
    </source>
</evidence>
<sequence length="174" mass="19139">MPISKAAKKVKVPCVDLVHLILGDFLSNVAELNGIGGYAAIHVEPAEVGQVIREILPGVSPSQAAAKIGIPAQAVWALIDEDEGAILPSTSILGRTEHHVIRRVMLEDLRQFRDDHVKSGDIANQLETDRRTVERMLRRYRVRPAYSESQIGMNLYRPADVTSMLRSAPSKIPA</sequence>
<evidence type="ECO:0000313" key="2">
    <source>
        <dbReference type="Proteomes" id="UP000198914"/>
    </source>
</evidence>
<dbReference type="EMBL" id="FNPX01000014">
    <property type="protein sequence ID" value="SDZ44029.1"/>
    <property type="molecule type" value="Genomic_DNA"/>
</dbReference>
<keyword evidence="2" id="KW-1185">Reference proteome</keyword>
<name>A0A1H3T3U4_9RHOB</name>